<comment type="subcellular location">
    <subcellularLocation>
        <location evidence="1">Cytoplasm</location>
    </subcellularLocation>
</comment>
<dbReference type="RefSeq" id="WP_101898987.1">
    <property type="nucleotide sequence ID" value="NZ_CP025491.2"/>
</dbReference>
<dbReference type="PANTHER" id="PTHR31250">
    <property type="entry name" value="IQ DOMAIN-CONTAINING PROTEIN IQM3"/>
    <property type="match status" value="1"/>
</dbReference>
<evidence type="ECO:0000256" key="1">
    <source>
        <dbReference type="ARBA" id="ARBA00004496"/>
    </source>
</evidence>
<dbReference type="Proteomes" id="UP000234343">
    <property type="component" value="Chromosome"/>
</dbReference>
<evidence type="ECO:0000313" key="4">
    <source>
        <dbReference type="Proteomes" id="UP000234343"/>
    </source>
</evidence>
<dbReference type="InterPro" id="IPR044159">
    <property type="entry name" value="IQM"/>
</dbReference>
<evidence type="ECO:0000256" key="2">
    <source>
        <dbReference type="ARBA" id="ARBA00022490"/>
    </source>
</evidence>
<dbReference type="PANTHER" id="PTHR31250:SF10">
    <property type="entry name" value="IQ DOMAIN-CONTAINING PROTEIN IQM3"/>
    <property type="match status" value="1"/>
</dbReference>
<name>A0A2H5FI66_9GAMM</name>
<dbReference type="AlphaFoldDB" id="A0A2H5FI66"/>
<organism evidence="3 4">
    <name type="scientific">Legionella sainthelensi</name>
    <dbReference type="NCBI Taxonomy" id="28087"/>
    <lineage>
        <taxon>Bacteria</taxon>
        <taxon>Pseudomonadati</taxon>
        <taxon>Pseudomonadota</taxon>
        <taxon>Gammaproteobacteria</taxon>
        <taxon>Legionellales</taxon>
        <taxon>Legionellaceae</taxon>
        <taxon>Legionella</taxon>
    </lineage>
</organism>
<protein>
    <submittedName>
        <fullName evidence="3">Uncharacterized protein</fullName>
    </submittedName>
</protein>
<sequence length="928" mass="107260">MGKNVPLTEMQNFESFFNEILSYAEKGGDEELLQSLFEKLEKQIQGWLATPSSHNQYARLVMKSIIEANIADAPLLVKAQVSYLRGIIHDQGFHDIKKHPRQAMVDYKDAVSFGSMKAWDKIGDQFFAQATSSNLIVSSHPSFFEAIRAYQKAGSISQEKVLYYGLMTLYKDEIAKGDFDKAIKVIAEINHFVQQNQNMDIPQKIREISVNIDKLRLLKTALEDAQKISATYLKSIQMPPEQMQEAFLLCKKTNDFPNPIFDYYHAQILATSARLMKHQAPEKKQIAEDMQKESKKLFEKILHEEYDLTLKPLQLYAQGLYYEDNQIENAKIPPQKYYQKAAKSGCYLAYYHLANIAHLSEDEKNNVEHYYKLGSNAGDPACQLAYYRRCLLPELQKAITEKDTRQICAIADKSHDLLQLIQSNPHTLNSALPFLETHLKDLKETLSKYGENLEILTSKYWESVPITEINPDFLNAIQRYETISSDDLHNRLKILQEIKQTCNHIFMNKEQYKPKVLEEVDKLYTQLADVIYITSKKNYQIQLKNIAARTPKERLIDIFHFMKQPGHMDNKYFIERSDPIHRKPELFSTWMDTPGAPSYFKWLASFDSFDHQNVQQIIYLDEEQRQKFEATIINGQVYNKKTDSLIHDGHYLLAITPSRQIYIASEDQESSRSMLFHHSSFNAGNHLMFAGEVDLQGGKIVKINNYSGHYLPEITALYRAVLLFKSNNAFDQNFRIGYLGNAIPDNFSMNQNELRLDEFRLLAITSMMKQPHTSANDNIKPAPMQTNSNNNTLQKPVTQDFFKKIEKSIVNYLIAESRIAERIDTILSNNYQHTFFGHKTIQMNQKNIVLPKDLAKEYQQLHQIMSDGNWLNYPPFTAEDIKKSEEDLTPQKVATHSKIDFKNRLQSFINGEKENVSDSPSDKYSSTS</sequence>
<accession>A0A2H5FI66</accession>
<dbReference type="EMBL" id="CP025491">
    <property type="protein sequence ID" value="AUH71229.1"/>
    <property type="molecule type" value="Genomic_DNA"/>
</dbReference>
<dbReference type="KEGG" id="lsh:CAB17_03490"/>
<dbReference type="GO" id="GO:0005737">
    <property type="term" value="C:cytoplasm"/>
    <property type="evidence" value="ECO:0007669"/>
    <property type="project" value="UniProtKB-SubCell"/>
</dbReference>
<keyword evidence="4" id="KW-1185">Reference proteome</keyword>
<gene>
    <name evidence="3" type="ORF">CAB17_03490</name>
</gene>
<keyword evidence="2" id="KW-0963">Cytoplasm</keyword>
<reference evidence="3 4" key="1">
    <citation type="submission" date="2017-12" db="EMBL/GenBank/DDBJ databases">
        <title>Legionella sainthelensi LA01-117, whole genome sequence of a clinical isolate from New Zealand.</title>
        <authorList>
            <person name="Cree S.L."/>
            <person name="Slow S."/>
            <person name="Kennedy M.A."/>
            <person name="Murdoch D.R."/>
            <person name="Biggs P.J."/>
            <person name="Anderson T."/>
        </authorList>
    </citation>
    <scope>NUCLEOTIDE SEQUENCE [LARGE SCALE GENOMIC DNA]</scope>
    <source>
        <strain evidence="3 4">LA01-117</strain>
    </source>
</reference>
<evidence type="ECO:0000313" key="3">
    <source>
        <dbReference type="EMBL" id="AUH71229.1"/>
    </source>
</evidence>
<proteinExistence type="predicted"/>